<protein>
    <submittedName>
        <fullName evidence="5">DNA-binding transcriptional regulator of sugar metabolism, DeoR/GlpR family</fullName>
    </submittedName>
</protein>
<dbReference type="Pfam" id="PF00455">
    <property type="entry name" value="DeoRC"/>
    <property type="match status" value="1"/>
</dbReference>
<dbReference type="GO" id="GO:0003700">
    <property type="term" value="F:DNA-binding transcription factor activity"/>
    <property type="evidence" value="ECO:0007669"/>
    <property type="project" value="InterPro"/>
</dbReference>
<accession>A0A1H1ZNV2</accession>
<dbReference type="PROSITE" id="PS00894">
    <property type="entry name" value="HTH_DEOR_1"/>
    <property type="match status" value="1"/>
</dbReference>
<keyword evidence="2 5" id="KW-0238">DNA-binding</keyword>
<evidence type="ECO:0000256" key="2">
    <source>
        <dbReference type="ARBA" id="ARBA00023125"/>
    </source>
</evidence>
<evidence type="ECO:0000313" key="6">
    <source>
        <dbReference type="Proteomes" id="UP000199103"/>
    </source>
</evidence>
<dbReference type="PRINTS" id="PR00037">
    <property type="entry name" value="HTHLACR"/>
</dbReference>
<dbReference type="EMBL" id="LT629772">
    <property type="protein sequence ID" value="SDT35323.1"/>
    <property type="molecule type" value="Genomic_DNA"/>
</dbReference>
<dbReference type="InterPro" id="IPR001034">
    <property type="entry name" value="DeoR_HTH"/>
</dbReference>
<keyword evidence="1" id="KW-0805">Transcription regulation</keyword>
<dbReference type="Gene3D" id="1.10.10.10">
    <property type="entry name" value="Winged helix-like DNA-binding domain superfamily/Winged helix DNA-binding domain"/>
    <property type="match status" value="1"/>
</dbReference>
<gene>
    <name evidence="5" type="ORF">SAMN04489812_5346</name>
</gene>
<evidence type="ECO:0000256" key="1">
    <source>
        <dbReference type="ARBA" id="ARBA00023015"/>
    </source>
</evidence>
<dbReference type="RefSeq" id="WP_091529323.1">
    <property type="nucleotide sequence ID" value="NZ_LT629772.1"/>
</dbReference>
<dbReference type="InterPro" id="IPR014036">
    <property type="entry name" value="DeoR-like_C"/>
</dbReference>
<organism evidence="5 6">
    <name type="scientific">Microlunatus soli</name>
    <dbReference type="NCBI Taxonomy" id="630515"/>
    <lineage>
        <taxon>Bacteria</taxon>
        <taxon>Bacillati</taxon>
        <taxon>Actinomycetota</taxon>
        <taxon>Actinomycetes</taxon>
        <taxon>Propionibacteriales</taxon>
        <taxon>Propionibacteriaceae</taxon>
        <taxon>Microlunatus</taxon>
    </lineage>
</organism>
<dbReference type="SUPFAM" id="SSF46785">
    <property type="entry name" value="Winged helix' DNA-binding domain"/>
    <property type="match status" value="1"/>
</dbReference>
<keyword evidence="3" id="KW-0804">Transcription</keyword>
<dbReference type="AlphaFoldDB" id="A0A1H1ZNV2"/>
<dbReference type="PANTHER" id="PTHR30363:SF44">
    <property type="entry name" value="AGA OPERON TRANSCRIPTIONAL REPRESSOR-RELATED"/>
    <property type="match status" value="1"/>
</dbReference>
<dbReference type="InterPro" id="IPR036390">
    <property type="entry name" value="WH_DNA-bd_sf"/>
</dbReference>
<dbReference type="InterPro" id="IPR037171">
    <property type="entry name" value="NagB/RpiA_transferase-like"/>
</dbReference>
<dbReference type="Pfam" id="PF08220">
    <property type="entry name" value="HTH_DeoR"/>
    <property type="match status" value="1"/>
</dbReference>
<dbReference type="PROSITE" id="PS51000">
    <property type="entry name" value="HTH_DEOR_2"/>
    <property type="match status" value="1"/>
</dbReference>
<evidence type="ECO:0000259" key="4">
    <source>
        <dbReference type="PROSITE" id="PS51000"/>
    </source>
</evidence>
<dbReference type="Proteomes" id="UP000199103">
    <property type="component" value="Chromosome I"/>
</dbReference>
<dbReference type="GO" id="GO:0003677">
    <property type="term" value="F:DNA binding"/>
    <property type="evidence" value="ECO:0007669"/>
    <property type="project" value="UniProtKB-KW"/>
</dbReference>
<reference evidence="5 6" key="1">
    <citation type="submission" date="2016-10" db="EMBL/GenBank/DDBJ databases">
        <authorList>
            <person name="de Groot N.N."/>
        </authorList>
    </citation>
    <scope>NUCLEOTIDE SEQUENCE [LARGE SCALE GENOMIC DNA]</scope>
    <source>
        <strain evidence="5 6">DSM 21800</strain>
    </source>
</reference>
<dbReference type="InterPro" id="IPR018356">
    <property type="entry name" value="Tscrpt_reg_HTH_DeoR_CS"/>
</dbReference>
<evidence type="ECO:0000313" key="5">
    <source>
        <dbReference type="EMBL" id="SDT35323.1"/>
    </source>
</evidence>
<keyword evidence="6" id="KW-1185">Reference proteome</keyword>
<dbReference type="PANTHER" id="PTHR30363">
    <property type="entry name" value="HTH-TYPE TRANSCRIPTIONAL REGULATOR SRLR-RELATED"/>
    <property type="match status" value="1"/>
</dbReference>
<dbReference type="SMART" id="SM00420">
    <property type="entry name" value="HTH_DEOR"/>
    <property type="match status" value="1"/>
</dbReference>
<dbReference type="InterPro" id="IPR036388">
    <property type="entry name" value="WH-like_DNA-bd_sf"/>
</dbReference>
<dbReference type="OrthoDB" id="7688673at2"/>
<proteinExistence type="predicted"/>
<dbReference type="STRING" id="630515.SAMN04489812_5346"/>
<dbReference type="SUPFAM" id="SSF100950">
    <property type="entry name" value="NagB/RpiA/CoA transferase-like"/>
    <property type="match status" value="1"/>
</dbReference>
<dbReference type="SMART" id="SM01134">
    <property type="entry name" value="DeoRC"/>
    <property type="match status" value="1"/>
</dbReference>
<sequence>MTQTRDARLAAIVDHLVEVGSEAAKQLAARFDVSVMTVHRDLDELEQRGLVRKFHGGASVTRTGSYEIAAAIRRRLAVAQKQTLANAAAESVRDGQTVMIDDSSTASAMVDPLIRSAMTIQVITNYLPSLIALSRSTRVVAQAIGGEYDRSHESYLGVGAVDAVHALRPDTVFVSSTTADAAGIYHQEERIVTLKQEMLRSARRRVLLLDETKIGASSLYRVCGWEMIDELITTDAAPAEVLAEIDPRVKVTVVALGAASSEESPAGAGH</sequence>
<name>A0A1H1ZNV2_9ACTN</name>
<evidence type="ECO:0000256" key="3">
    <source>
        <dbReference type="ARBA" id="ARBA00023163"/>
    </source>
</evidence>
<dbReference type="InterPro" id="IPR050313">
    <property type="entry name" value="Carb_Metab_HTH_regulators"/>
</dbReference>
<feature type="domain" description="HTH deoR-type" evidence="4">
    <location>
        <begin position="5"/>
        <end position="60"/>
    </location>
</feature>